<dbReference type="InterPro" id="IPR021330">
    <property type="entry name" value="DUF2939"/>
</dbReference>
<evidence type="ECO:0008006" key="3">
    <source>
        <dbReference type="Google" id="ProtNLM"/>
    </source>
</evidence>
<protein>
    <recommendedName>
        <fullName evidence="3">DUF2939 domain-containing protein</fullName>
    </recommendedName>
</protein>
<evidence type="ECO:0000313" key="2">
    <source>
        <dbReference type="Proteomes" id="UP000249524"/>
    </source>
</evidence>
<evidence type="ECO:0000313" key="1">
    <source>
        <dbReference type="EMBL" id="RAK67908.1"/>
    </source>
</evidence>
<keyword evidence="2" id="KW-1185">Reference proteome</keyword>
<dbReference type="Proteomes" id="UP000249524">
    <property type="component" value="Unassembled WGS sequence"/>
</dbReference>
<dbReference type="EMBL" id="QFYS01000002">
    <property type="protein sequence ID" value="RAK67908.1"/>
    <property type="molecule type" value="Genomic_DNA"/>
</dbReference>
<dbReference type="Pfam" id="PF11159">
    <property type="entry name" value="DUF2939"/>
    <property type="match status" value="1"/>
</dbReference>
<name>A0A328BS58_9CAUL</name>
<organism evidence="1 2">
    <name type="scientific">Phenylobacterium kunshanense</name>
    <dbReference type="NCBI Taxonomy" id="1445034"/>
    <lineage>
        <taxon>Bacteria</taxon>
        <taxon>Pseudomonadati</taxon>
        <taxon>Pseudomonadota</taxon>
        <taxon>Alphaproteobacteria</taxon>
        <taxon>Caulobacterales</taxon>
        <taxon>Caulobacteraceae</taxon>
        <taxon>Phenylobacterium</taxon>
    </lineage>
</organism>
<sequence length="177" mass="19240">MAQLERETWNVRGILIGITALALAACATVEKLDAAGDVHALLIAIRDGDQATFDRLVDRPALKREIEDRLVAEARKDSRIPAALAAVLAPSLAELAGETMVQPGVFRGVAEYYGYDPRTKIPGPVAISAMLRKLPDGRVCAVTKKDGPCLLMFTEAPDGRWRLSGFEGELSMLRIKR</sequence>
<accession>A0A328BS58</accession>
<dbReference type="AlphaFoldDB" id="A0A328BS58"/>
<proteinExistence type="predicted"/>
<dbReference type="PROSITE" id="PS51257">
    <property type="entry name" value="PROKAR_LIPOPROTEIN"/>
    <property type="match status" value="1"/>
</dbReference>
<dbReference type="OrthoDB" id="7186940at2"/>
<gene>
    <name evidence="1" type="ORF">DJ019_07105</name>
</gene>
<reference evidence="1 2" key="1">
    <citation type="submission" date="2018-05" db="EMBL/GenBank/DDBJ databases">
        <authorList>
            <person name="Lanie J.A."/>
            <person name="Ng W.-L."/>
            <person name="Kazmierczak K.M."/>
            <person name="Andrzejewski T.M."/>
            <person name="Davidsen T.M."/>
            <person name="Wayne K.J."/>
            <person name="Tettelin H."/>
            <person name="Glass J.I."/>
            <person name="Rusch D."/>
            <person name="Podicherti R."/>
            <person name="Tsui H.-C.T."/>
            <person name="Winkler M.E."/>
        </authorList>
    </citation>
    <scope>NUCLEOTIDE SEQUENCE [LARGE SCALE GENOMIC DNA]</scope>
    <source>
        <strain evidence="1 2">BUT-10</strain>
    </source>
</reference>
<comment type="caution">
    <text evidence="1">The sequence shown here is derived from an EMBL/GenBank/DDBJ whole genome shotgun (WGS) entry which is preliminary data.</text>
</comment>